<name>A0A0C3DCS7_9AGAM</name>
<dbReference type="InParanoid" id="A0A0C3DCS7"/>
<dbReference type="AlphaFoldDB" id="A0A0C3DCS7"/>
<proteinExistence type="predicted"/>
<dbReference type="Proteomes" id="UP000053989">
    <property type="component" value="Unassembled WGS sequence"/>
</dbReference>
<evidence type="ECO:0000313" key="2">
    <source>
        <dbReference type="Proteomes" id="UP000053989"/>
    </source>
</evidence>
<reference evidence="1 2" key="1">
    <citation type="submission" date="2014-04" db="EMBL/GenBank/DDBJ databases">
        <authorList>
            <consortium name="DOE Joint Genome Institute"/>
            <person name="Kuo A."/>
            <person name="Kohler A."/>
            <person name="Nagy L.G."/>
            <person name="Floudas D."/>
            <person name="Copeland A."/>
            <person name="Barry K.W."/>
            <person name="Cichocki N."/>
            <person name="Veneault-Fourrey C."/>
            <person name="LaButti K."/>
            <person name="Lindquist E.A."/>
            <person name="Lipzen A."/>
            <person name="Lundell T."/>
            <person name="Morin E."/>
            <person name="Murat C."/>
            <person name="Sun H."/>
            <person name="Tunlid A."/>
            <person name="Henrissat B."/>
            <person name="Grigoriev I.V."/>
            <person name="Hibbett D.S."/>
            <person name="Martin F."/>
            <person name="Nordberg H.P."/>
            <person name="Cantor M.N."/>
            <person name="Hua S.X."/>
        </authorList>
    </citation>
    <scope>NUCLEOTIDE SEQUENCE [LARGE SCALE GENOMIC DNA]</scope>
    <source>
        <strain evidence="1 2">Foug A</strain>
    </source>
</reference>
<gene>
    <name evidence="1" type="ORF">SCLCIDRAFT_1218475</name>
</gene>
<dbReference type="EMBL" id="KN822084">
    <property type="protein sequence ID" value="KIM58530.1"/>
    <property type="molecule type" value="Genomic_DNA"/>
</dbReference>
<organism evidence="1 2">
    <name type="scientific">Scleroderma citrinum Foug A</name>
    <dbReference type="NCBI Taxonomy" id="1036808"/>
    <lineage>
        <taxon>Eukaryota</taxon>
        <taxon>Fungi</taxon>
        <taxon>Dikarya</taxon>
        <taxon>Basidiomycota</taxon>
        <taxon>Agaricomycotina</taxon>
        <taxon>Agaricomycetes</taxon>
        <taxon>Agaricomycetidae</taxon>
        <taxon>Boletales</taxon>
        <taxon>Sclerodermatineae</taxon>
        <taxon>Sclerodermataceae</taxon>
        <taxon>Scleroderma</taxon>
    </lineage>
</organism>
<sequence>MSPRASGFSMEVLLPATCFARSPKGFAMKLLLMCAGLDHRLTSSMSGTPMKPVNFYQICLSAILRRIV</sequence>
<reference evidence="2" key="2">
    <citation type="submission" date="2015-01" db="EMBL/GenBank/DDBJ databases">
        <title>Evolutionary Origins and Diversification of the Mycorrhizal Mutualists.</title>
        <authorList>
            <consortium name="DOE Joint Genome Institute"/>
            <consortium name="Mycorrhizal Genomics Consortium"/>
            <person name="Kohler A."/>
            <person name="Kuo A."/>
            <person name="Nagy L.G."/>
            <person name="Floudas D."/>
            <person name="Copeland A."/>
            <person name="Barry K.W."/>
            <person name="Cichocki N."/>
            <person name="Veneault-Fourrey C."/>
            <person name="LaButti K."/>
            <person name="Lindquist E.A."/>
            <person name="Lipzen A."/>
            <person name="Lundell T."/>
            <person name="Morin E."/>
            <person name="Murat C."/>
            <person name="Riley R."/>
            <person name="Ohm R."/>
            <person name="Sun H."/>
            <person name="Tunlid A."/>
            <person name="Henrissat B."/>
            <person name="Grigoriev I.V."/>
            <person name="Hibbett D.S."/>
            <person name="Martin F."/>
        </authorList>
    </citation>
    <scope>NUCLEOTIDE SEQUENCE [LARGE SCALE GENOMIC DNA]</scope>
    <source>
        <strain evidence="2">Foug A</strain>
    </source>
</reference>
<accession>A0A0C3DCS7</accession>
<evidence type="ECO:0000313" key="1">
    <source>
        <dbReference type="EMBL" id="KIM58530.1"/>
    </source>
</evidence>
<dbReference type="HOGENOM" id="CLU_2795473_0_0_1"/>
<protein>
    <submittedName>
        <fullName evidence="1">Uncharacterized protein</fullName>
    </submittedName>
</protein>
<keyword evidence="2" id="KW-1185">Reference proteome</keyword>